<dbReference type="Proteomes" id="UP000549617">
    <property type="component" value="Unassembled WGS sequence"/>
</dbReference>
<comment type="pathway">
    <text evidence="1">Lipid metabolism.</text>
</comment>
<keyword evidence="4" id="KW-0812">Transmembrane</keyword>
<sequence length="229" mass="25057">MAVRSALFALVFYIGSLVPIFYGLVAAPFGSKGVRHAGRIWAQLHHWCARHILKIEVRVEGVIPDYPVLYAIKHESMFETVEVLVLFRDPAVLVKKELTDIPLWGRVATLHGVIPIDRDGGAKALRLLIKAAKASAAEGRSLVIFPEGTRVPHGESPPLRAGFAGLYRQIGLPVVPVAMDSGRLSPRHSFVKRPGVITFRFGDVIPPGMDRAEAEAIVHREINVLNDGA</sequence>
<evidence type="ECO:0000313" key="6">
    <source>
        <dbReference type="EMBL" id="MBB5684062.1"/>
    </source>
</evidence>
<evidence type="ECO:0000256" key="1">
    <source>
        <dbReference type="ARBA" id="ARBA00005189"/>
    </source>
</evidence>
<dbReference type="GO" id="GO:0006654">
    <property type="term" value="P:phosphatidic acid biosynthetic process"/>
    <property type="evidence" value="ECO:0007669"/>
    <property type="project" value="TreeGrafter"/>
</dbReference>
<gene>
    <name evidence="6" type="ORF">FHS49_000053</name>
</gene>
<name>A0A7W9ECH3_9SPHN</name>
<proteinExistence type="predicted"/>
<evidence type="ECO:0000256" key="3">
    <source>
        <dbReference type="ARBA" id="ARBA00023315"/>
    </source>
</evidence>
<protein>
    <submittedName>
        <fullName evidence="6">1-acyl-sn-glycerol-3-phosphate acyltransferase</fullName>
        <ecNumber evidence="6">2.3.1.51</ecNumber>
    </submittedName>
</protein>
<dbReference type="InterPro" id="IPR002123">
    <property type="entry name" value="Plipid/glycerol_acylTrfase"/>
</dbReference>
<evidence type="ECO:0000256" key="4">
    <source>
        <dbReference type="SAM" id="Phobius"/>
    </source>
</evidence>
<keyword evidence="7" id="KW-1185">Reference proteome</keyword>
<dbReference type="RefSeq" id="WP_343052860.1">
    <property type="nucleotide sequence ID" value="NZ_JACIJC010000001.1"/>
</dbReference>
<dbReference type="EMBL" id="JACIJC010000001">
    <property type="protein sequence ID" value="MBB5684062.1"/>
    <property type="molecule type" value="Genomic_DNA"/>
</dbReference>
<dbReference type="SMART" id="SM00563">
    <property type="entry name" value="PlsC"/>
    <property type="match status" value="1"/>
</dbReference>
<evidence type="ECO:0000259" key="5">
    <source>
        <dbReference type="SMART" id="SM00563"/>
    </source>
</evidence>
<evidence type="ECO:0000256" key="2">
    <source>
        <dbReference type="ARBA" id="ARBA00022679"/>
    </source>
</evidence>
<dbReference type="GO" id="GO:0003841">
    <property type="term" value="F:1-acylglycerol-3-phosphate O-acyltransferase activity"/>
    <property type="evidence" value="ECO:0007669"/>
    <property type="project" value="UniProtKB-EC"/>
</dbReference>
<dbReference type="EC" id="2.3.1.51" evidence="6"/>
<keyword evidence="4" id="KW-1133">Transmembrane helix</keyword>
<keyword evidence="2 6" id="KW-0808">Transferase</keyword>
<dbReference type="Pfam" id="PF01553">
    <property type="entry name" value="Acyltransferase"/>
    <property type="match status" value="1"/>
</dbReference>
<dbReference type="PANTHER" id="PTHR10434">
    <property type="entry name" value="1-ACYL-SN-GLYCEROL-3-PHOSPHATE ACYLTRANSFERASE"/>
    <property type="match status" value="1"/>
</dbReference>
<dbReference type="SUPFAM" id="SSF69593">
    <property type="entry name" value="Glycerol-3-phosphate (1)-acyltransferase"/>
    <property type="match status" value="1"/>
</dbReference>
<dbReference type="AlphaFoldDB" id="A0A7W9ECH3"/>
<feature type="domain" description="Phospholipid/glycerol acyltransferase" evidence="5">
    <location>
        <begin position="68"/>
        <end position="182"/>
    </location>
</feature>
<comment type="caution">
    <text evidence="6">The sequence shown here is derived from an EMBL/GenBank/DDBJ whole genome shotgun (WGS) entry which is preliminary data.</text>
</comment>
<dbReference type="PANTHER" id="PTHR10434:SF11">
    <property type="entry name" value="1-ACYL-SN-GLYCEROL-3-PHOSPHATE ACYLTRANSFERASE"/>
    <property type="match status" value="1"/>
</dbReference>
<accession>A0A7W9ECH3</accession>
<keyword evidence="4" id="KW-0472">Membrane</keyword>
<keyword evidence="3 6" id="KW-0012">Acyltransferase</keyword>
<organism evidence="6 7">
    <name type="scientific">Sphingobium boeckii</name>
    <dbReference type="NCBI Taxonomy" id="1082345"/>
    <lineage>
        <taxon>Bacteria</taxon>
        <taxon>Pseudomonadati</taxon>
        <taxon>Pseudomonadota</taxon>
        <taxon>Alphaproteobacteria</taxon>
        <taxon>Sphingomonadales</taxon>
        <taxon>Sphingomonadaceae</taxon>
        <taxon>Sphingobium</taxon>
    </lineage>
</organism>
<reference evidence="6 7" key="1">
    <citation type="submission" date="2020-08" db="EMBL/GenBank/DDBJ databases">
        <title>Genomic Encyclopedia of Type Strains, Phase IV (KMG-IV): sequencing the most valuable type-strain genomes for metagenomic binning, comparative biology and taxonomic classification.</title>
        <authorList>
            <person name="Goeker M."/>
        </authorList>
    </citation>
    <scope>NUCLEOTIDE SEQUENCE [LARGE SCALE GENOMIC DNA]</scope>
    <source>
        <strain evidence="6 7">DSM 25079</strain>
    </source>
</reference>
<evidence type="ECO:0000313" key="7">
    <source>
        <dbReference type="Proteomes" id="UP000549617"/>
    </source>
</evidence>
<dbReference type="CDD" id="cd07989">
    <property type="entry name" value="LPLAT_AGPAT-like"/>
    <property type="match status" value="1"/>
</dbReference>
<feature type="transmembrane region" description="Helical" evidence="4">
    <location>
        <begin position="6"/>
        <end position="29"/>
    </location>
</feature>